<dbReference type="PANTHER" id="PTHR30055">
    <property type="entry name" value="HTH-TYPE TRANSCRIPTIONAL REGULATOR RUTR"/>
    <property type="match status" value="1"/>
</dbReference>
<keyword evidence="1" id="KW-0805">Transcription regulation</keyword>
<keyword evidence="2 4" id="KW-0238">DNA-binding</keyword>
<evidence type="ECO:0000256" key="5">
    <source>
        <dbReference type="SAM" id="MobiDB-lite"/>
    </source>
</evidence>
<dbReference type="STRING" id="1280950.HJO_00980"/>
<evidence type="ECO:0000256" key="2">
    <source>
        <dbReference type="ARBA" id="ARBA00023125"/>
    </source>
</evidence>
<dbReference type="Gene3D" id="1.10.10.60">
    <property type="entry name" value="Homeodomain-like"/>
    <property type="match status" value="1"/>
</dbReference>
<accession>A0A059FT96</accession>
<evidence type="ECO:0000313" key="7">
    <source>
        <dbReference type="EMBL" id="KCZ93905.1"/>
    </source>
</evidence>
<dbReference type="SUPFAM" id="SSF48498">
    <property type="entry name" value="Tetracyclin repressor-like, C-terminal domain"/>
    <property type="match status" value="1"/>
</dbReference>
<organism evidence="7 8">
    <name type="scientific">Hyphomonas johnsonii MHS-2</name>
    <dbReference type="NCBI Taxonomy" id="1280950"/>
    <lineage>
        <taxon>Bacteria</taxon>
        <taxon>Pseudomonadati</taxon>
        <taxon>Pseudomonadota</taxon>
        <taxon>Alphaproteobacteria</taxon>
        <taxon>Hyphomonadales</taxon>
        <taxon>Hyphomonadaceae</taxon>
        <taxon>Hyphomonas</taxon>
    </lineage>
</organism>
<dbReference type="InterPro" id="IPR009057">
    <property type="entry name" value="Homeodomain-like_sf"/>
</dbReference>
<dbReference type="InterPro" id="IPR036271">
    <property type="entry name" value="Tet_transcr_reg_TetR-rel_C_sf"/>
</dbReference>
<dbReference type="InterPro" id="IPR001647">
    <property type="entry name" value="HTH_TetR"/>
</dbReference>
<protein>
    <submittedName>
        <fullName evidence="7">TetR family transcriptional regulator</fullName>
    </submittedName>
</protein>
<proteinExistence type="predicted"/>
<feature type="region of interest" description="Disordered" evidence="5">
    <location>
        <begin position="21"/>
        <end position="41"/>
    </location>
</feature>
<keyword evidence="8" id="KW-1185">Reference proteome</keyword>
<gene>
    <name evidence="7" type="ORF">HJO_00980</name>
</gene>
<dbReference type="Gene3D" id="1.10.357.10">
    <property type="entry name" value="Tetracycline Repressor, domain 2"/>
    <property type="match status" value="1"/>
</dbReference>
<feature type="DNA-binding region" description="H-T-H motif" evidence="4">
    <location>
        <begin position="66"/>
        <end position="85"/>
    </location>
</feature>
<evidence type="ECO:0000256" key="4">
    <source>
        <dbReference type="PROSITE-ProRule" id="PRU00335"/>
    </source>
</evidence>
<dbReference type="Proteomes" id="UP000025171">
    <property type="component" value="Unassembled WGS sequence"/>
</dbReference>
<dbReference type="AlphaFoldDB" id="A0A059FT96"/>
<dbReference type="SUPFAM" id="SSF46689">
    <property type="entry name" value="Homeodomain-like"/>
    <property type="match status" value="1"/>
</dbReference>
<evidence type="ECO:0000313" key="8">
    <source>
        <dbReference type="Proteomes" id="UP000025171"/>
    </source>
</evidence>
<name>A0A059FT96_9PROT</name>
<comment type="caution">
    <text evidence="7">The sequence shown here is derived from an EMBL/GenBank/DDBJ whole genome shotgun (WGS) entry which is preliminary data.</text>
</comment>
<dbReference type="EMBL" id="ARYK01000001">
    <property type="protein sequence ID" value="KCZ93905.1"/>
    <property type="molecule type" value="Genomic_DNA"/>
</dbReference>
<dbReference type="FunFam" id="1.10.10.60:FF:000141">
    <property type="entry name" value="TetR family transcriptional regulator"/>
    <property type="match status" value="1"/>
</dbReference>
<dbReference type="PATRIC" id="fig|1280950.3.peg.199"/>
<sequence length="245" mass="27558">MCNVNYGFKVHFDEIATKEDYRPAMTTDPRTAEPADRGASRGDLRRKAFLKASREVFVEQGYEAASMSDIVQRAGGSLSTLYAQFGDKQGLFLAMIDDRVKDMTATMSVELSSHSPVEVGLRRIGRQFASKLLEPESLEIYRLLIGMARKFPDIPREFFRRGPERMRAELAAYLTDRAEAGEIEIDDAERTAMMFLEIARAGLVNRALMDSSIKPDQQQIDDSIDLAVQCFLHGIVRMKVPESGH</sequence>
<dbReference type="eggNOG" id="COG1309">
    <property type="taxonomic scope" value="Bacteria"/>
</dbReference>
<keyword evidence="3" id="KW-0804">Transcription</keyword>
<dbReference type="GO" id="GO:0003700">
    <property type="term" value="F:DNA-binding transcription factor activity"/>
    <property type="evidence" value="ECO:0007669"/>
    <property type="project" value="TreeGrafter"/>
</dbReference>
<dbReference type="PRINTS" id="PR00455">
    <property type="entry name" value="HTHTETR"/>
</dbReference>
<dbReference type="InterPro" id="IPR039536">
    <property type="entry name" value="TetR_C_Proteobacteria"/>
</dbReference>
<reference evidence="7 8" key="1">
    <citation type="journal article" date="2014" name="Antonie Van Leeuwenhoek">
        <title>Hyphomonas beringensis sp. nov. and Hyphomonas chukchiensis sp. nov., isolated from surface seawater of the Bering Sea and Chukchi Sea.</title>
        <authorList>
            <person name="Li C."/>
            <person name="Lai Q."/>
            <person name="Li G."/>
            <person name="Dong C."/>
            <person name="Wang J."/>
            <person name="Liao Y."/>
            <person name="Shao Z."/>
        </authorList>
    </citation>
    <scope>NUCLEOTIDE SEQUENCE [LARGE SCALE GENOMIC DNA]</scope>
    <source>
        <strain evidence="7 8">MHS-2</strain>
    </source>
</reference>
<feature type="domain" description="HTH tetR-type" evidence="6">
    <location>
        <begin position="43"/>
        <end position="103"/>
    </location>
</feature>
<dbReference type="Pfam" id="PF14246">
    <property type="entry name" value="TetR_C_7"/>
    <property type="match status" value="1"/>
</dbReference>
<evidence type="ECO:0000256" key="1">
    <source>
        <dbReference type="ARBA" id="ARBA00023015"/>
    </source>
</evidence>
<dbReference type="InterPro" id="IPR050109">
    <property type="entry name" value="HTH-type_TetR-like_transc_reg"/>
</dbReference>
<dbReference type="GO" id="GO:0000976">
    <property type="term" value="F:transcription cis-regulatory region binding"/>
    <property type="evidence" value="ECO:0007669"/>
    <property type="project" value="TreeGrafter"/>
</dbReference>
<dbReference type="PROSITE" id="PS50977">
    <property type="entry name" value="HTH_TETR_2"/>
    <property type="match status" value="1"/>
</dbReference>
<feature type="compositionally biased region" description="Basic and acidic residues" evidence="5">
    <location>
        <begin position="30"/>
        <end position="41"/>
    </location>
</feature>
<evidence type="ECO:0000259" key="6">
    <source>
        <dbReference type="PROSITE" id="PS50977"/>
    </source>
</evidence>
<dbReference type="Pfam" id="PF00440">
    <property type="entry name" value="TetR_N"/>
    <property type="match status" value="1"/>
</dbReference>
<dbReference type="PANTHER" id="PTHR30055:SF146">
    <property type="entry name" value="HTH-TYPE TRANSCRIPTIONAL DUAL REGULATOR CECR"/>
    <property type="match status" value="1"/>
</dbReference>
<evidence type="ECO:0000256" key="3">
    <source>
        <dbReference type="ARBA" id="ARBA00023163"/>
    </source>
</evidence>